<dbReference type="InterPro" id="IPR059090">
    <property type="entry name" value="ALA1_helical"/>
</dbReference>
<keyword evidence="5" id="KW-0547">Nucleotide-binding</keyword>
<keyword evidence="7" id="KW-0694">RNA-binding</keyword>
<dbReference type="EMBL" id="CAJHUC010001923">
    <property type="protein sequence ID" value="CAD7702717.1"/>
    <property type="molecule type" value="Genomic_DNA"/>
</dbReference>
<evidence type="ECO:0000313" key="13">
    <source>
        <dbReference type="Proteomes" id="UP000708148"/>
    </source>
</evidence>
<protein>
    <recommendedName>
        <fullName evidence="2">alanine--tRNA ligase</fullName>
        <ecNumber evidence="2">6.1.1.7</ecNumber>
    </recommendedName>
</protein>
<dbReference type="InterPro" id="IPR050058">
    <property type="entry name" value="Ala-tRNA_ligase"/>
</dbReference>
<dbReference type="FunFam" id="3.30.980.10:FF:000004">
    <property type="entry name" value="Alanine--tRNA ligase, cytoplasmic"/>
    <property type="match status" value="1"/>
</dbReference>
<dbReference type="GO" id="GO:0006419">
    <property type="term" value="P:alanyl-tRNA aminoacylation"/>
    <property type="evidence" value="ECO:0007669"/>
    <property type="project" value="InterPro"/>
</dbReference>
<dbReference type="InterPro" id="IPR003156">
    <property type="entry name" value="DHHA1_dom"/>
</dbReference>
<keyword evidence="9" id="KW-0030">Aminoacyl-tRNA synthetase</keyword>
<dbReference type="AlphaFoldDB" id="A0A8S1J9L2"/>
<keyword evidence="13" id="KW-1185">Reference proteome</keyword>
<dbReference type="SMART" id="SM00863">
    <property type="entry name" value="tRNA_SAD"/>
    <property type="match status" value="1"/>
</dbReference>
<gene>
    <name evidence="12" type="ORF">OSTQU699_LOCUS8073</name>
</gene>
<dbReference type="OrthoDB" id="2423964at2759"/>
<evidence type="ECO:0000256" key="5">
    <source>
        <dbReference type="ARBA" id="ARBA00022741"/>
    </source>
</evidence>
<evidence type="ECO:0000256" key="8">
    <source>
        <dbReference type="ARBA" id="ARBA00022917"/>
    </source>
</evidence>
<evidence type="ECO:0000256" key="3">
    <source>
        <dbReference type="ARBA" id="ARBA00022555"/>
    </source>
</evidence>
<evidence type="ECO:0000256" key="9">
    <source>
        <dbReference type="ARBA" id="ARBA00023146"/>
    </source>
</evidence>
<evidence type="ECO:0000256" key="2">
    <source>
        <dbReference type="ARBA" id="ARBA00013168"/>
    </source>
</evidence>
<dbReference type="Proteomes" id="UP000708148">
    <property type="component" value="Unassembled WGS sequence"/>
</dbReference>
<dbReference type="FunFam" id="3.10.310.40:FF:000002">
    <property type="entry name" value="alanine--tRNA ligase, cytoplasmic"/>
    <property type="match status" value="1"/>
</dbReference>
<dbReference type="PROSITE" id="PS50860">
    <property type="entry name" value="AA_TRNA_LIGASE_II_ALA"/>
    <property type="match status" value="1"/>
</dbReference>
<feature type="compositionally biased region" description="Basic and acidic residues" evidence="10">
    <location>
        <begin position="12"/>
        <end position="26"/>
    </location>
</feature>
<proteinExistence type="inferred from homology"/>
<dbReference type="PANTHER" id="PTHR11777:SF9">
    <property type="entry name" value="ALANINE--TRNA LIGASE, CYTOPLASMIC"/>
    <property type="match status" value="1"/>
</dbReference>
<evidence type="ECO:0000259" key="11">
    <source>
        <dbReference type="PROSITE" id="PS50860"/>
    </source>
</evidence>
<dbReference type="Gene3D" id="3.10.310.40">
    <property type="match status" value="1"/>
</dbReference>
<keyword evidence="4" id="KW-0436">Ligase</keyword>
<dbReference type="InterPro" id="IPR009000">
    <property type="entry name" value="Transl_B-barrel_sf"/>
</dbReference>
<dbReference type="SUPFAM" id="SSF55186">
    <property type="entry name" value="ThrRS/AlaRS common domain"/>
    <property type="match status" value="1"/>
</dbReference>
<dbReference type="PANTHER" id="PTHR11777">
    <property type="entry name" value="ALANYL-TRNA SYNTHETASE"/>
    <property type="match status" value="1"/>
</dbReference>
<keyword evidence="8" id="KW-0648">Protein biosynthesis</keyword>
<dbReference type="Gene3D" id="2.40.30.130">
    <property type="match status" value="1"/>
</dbReference>
<evidence type="ECO:0000313" key="12">
    <source>
        <dbReference type="EMBL" id="CAD7702717.1"/>
    </source>
</evidence>
<feature type="domain" description="Alanyl-transfer RNA synthetases family profile" evidence="11">
    <location>
        <begin position="1"/>
        <end position="326"/>
    </location>
</feature>
<evidence type="ECO:0000256" key="6">
    <source>
        <dbReference type="ARBA" id="ARBA00022840"/>
    </source>
</evidence>
<dbReference type="GO" id="GO:0000049">
    <property type="term" value="F:tRNA binding"/>
    <property type="evidence" value="ECO:0007669"/>
    <property type="project" value="UniProtKB-KW"/>
</dbReference>
<feature type="region of interest" description="Disordered" evidence="10">
    <location>
        <begin position="1"/>
        <end position="31"/>
    </location>
</feature>
<evidence type="ECO:0000256" key="10">
    <source>
        <dbReference type="SAM" id="MobiDB-lite"/>
    </source>
</evidence>
<evidence type="ECO:0000256" key="1">
    <source>
        <dbReference type="ARBA" id="ARBA00008429"/>
    </source>
</evidence>
<keyword evidence="6" id="KW-0067">ATP-binding</keyword>
<dbReference type="GO" id="GO:0002161">
    <property type="term" value="F:aminoacyl-tRNA deacylase activity"/>
    <property type="evidence" value="ECO:0007669"/>
    <property type="project" value="TreeGrafter"/>
</dbReference>
<dbReference type="GO" id="GO:0005524">
    <property type="term" value="F:ATP binding"/>
    <property type="evidence" value="ECO:0007669"/>
    <property type="project" value="UniProtKB-KW"/>
</dbReference>
<accession>A0A8S1J9L2</accession>
<dbReference type="EC" id="6.1.1.7" evidence="2"/>
<dbReference type="Pfam" id="PF26023">
    <property type="entry name" value="ALA1"/>
    <property type="match status" value="1"/>
</dbReference>
<dbReference type="SUPFAM" id="SSF50447">
    <property type="entry name" value="Translation proteins"/>
    <property type="match status" value="1"/>
</dbReference>
<keyword evidence="3" id="KW-0820">tRNA-binding</keyword>
<dbReference type="InterPro" id="IPR012947">
    <property type="entry name" value="tRNA_SAD"/>
</dbReference>
<dbReference type="GO" id="GO:0009507">
    <property type="term" value="C:chloroplast"/>
    <property type="evidence" value="ECO:0007669"/>
    <property type="project" value="TreeGrafter"/>
</dbReference>
<name>A0A8S1J9L2_9CHLO</name>
<reference evidence="12" key="1">
    <citation type="submission" date="2020-12" db="EMBL/GenBank/DDBJ databases">
        <authorList>
            <person name="Iha C."/>
        </authorList>
    </citation>
    <scope>NUCLEOTIDE SEQUENCE</scope>
</reference>
<comment type="caution">
    <text evidence="12">The sequence shown here is derived from an EMBL/GenBank/DDBJ whole genome shotgun (WGS) entry which is preliminary data.</text>
</comment>
<dbReference type="Pfam" id="PF01411">
    <property type="entry name" value="tRNA-synt_2c"/>
    <property type="match status" value="1"/>
</dbReference>
<dbReference type="InterPro" id="IPR018163">
    <property type="entry name" value="Thr/Ala-tRNA-synth_IIc_edit"/>
</dbReference>
<sequence length="518" mass="54666">MAEENGLTVDKAGFERGLAEQRERSRAAGRKGATEGIKFEAEATAWLANNSIPLTNDAFKYEEGDVTTKIVAILSSSGFVDRIAGGEDKVGLVLHSTSFYAEAGGQVGDTGVIAGPNGSFSVSDCRVAAGYILHVGEASGDFVVGEEATCKVDYARRRKIVPNHTFTHVVNHALKKVLGEHVAQKGSIVLPDRLRFDFSNNGVVDAAKLGEVEAMCRDAIGKELPIYGKEIALSEGRKINGLRAVFGEAYPDPVRVISIGRPVEELLMDPTAESNLDYSIEFCGGTHLKNTADARAFVLISEEGIAKGVRRVVAMTGDEAETAISDCCELEADMAAAEALVGPELVATVNKLKQRVETAVISAASKAALRGRLQAQAKKIVQMEKEESEKNKKLAVTEAVAAADEAVAGAKGHLVLRLEVGLDHNAVKEAVGAIQAKHGTLCLMVFTADEAKGKALAYGAVPDSMTSKLKAGDWVKEALAVIGGKGGGKPNAAQGQGPNLEKLPEAMEVAEKYAADRL</sequence>
<dbReference type="GO" id="GO:0004813">
    <property type="term" value="F:alanine-tRNA ligase activity"/>
    <property type="evidence" value="ECO:0007669"/>
    <property type="project" value="UniProtKB-EC"/>
</dbReference>
<evidence type="ECO:0000256" key="4">
    <source>
        <dbReference type="ARBA" id="ARBA00022598"/>
    </source>
</evidence>
<dbReference type="Gene3D" id="3.30.980.10">
    <property type="entry name" value="Threonyl-trna Synthetase, Chain A, domain 2"/>
    <property type="match status" value="1"/>
</dbReference>
<dbReference type="Pfam" id="PF02272">
    <property type="entry name" value="DHHA1"/>
    <property type="match status" value="1"/>
</dbReference>
<dbReference type="Pfam" id="PF07973">
    <property type="entry name" value="tRNA_SAD"/>
    <property type="match status" value="1"/>
</dbReference>
<organism evidence="12 13">
    <name type="scientific">Ostreobium quekettii</name>
    <dbReference type="NCBI Taxonomy" id="121088"/>
    <lineage>
        <taxon>Eukaryota</taxon>
        <taxon>Viridiplantae</taxon>
        <taxon>Chlorophyta</taxon>
        <taxon>core chlorophytes</taxon>
        <taxon>Ulvophyceae</taxon>
        <taxon>TCBD clade</taxon>
        <taxon>Bryopsidales</taxon>
        <taxon>Ostreobineae</taxon>
        <taxon>Ostreobiaceae</taxon>
        <taxon>Ostreobium</taxon>
    </lineage>
</organism>
<evidence type="ECO:0000256" key="7">
    <source>
        <dbReference type="ARBA" id="ARBA00022884"/>
    </source>
</evidence>
<dbReference type="GO" id="GO:0005739">
    <property type="term" value="C:mitochondrion"/>
    <property type="evidence" value="ECO:0007669"/>
    <property type="project" value="TreeGrafter"/>
</dbReference>
<dbReference type="InterPro" id="IPR018165">
    <property type="entry name" value="Ala-tRNA-synth_IIc_core"/>
</dbReference>
<comment type="similarity">
    <text evidence="1">Belongs to the class-II aminoacyl-tRNA synthetase family. Alax-L subfamily.</text>
</comment>
<dbReference type="InterPro" id="IPR018164">
    <property type="entry name" value="Ala-tRNA-synth_IIc_N"/>
</dbReference>